<evidence type="ECO:0000313" key="2">
    <source>
        <dbReference type="EMBL" id="VDN42397.1"/>
    </source>
</evidence>
<gene>
    <name evidence="2" type="ORF">GPUH_LOCUS24102</name>
</gene>
<dbReference type="Proteomes" id="UP000271098">
    <property type="component" value="Unassembled WGS sequence"/>
</dbReference>
<feature type="compositionally biased region" description="Polar residues" evidence="1">
    <location>
        <begin position="106"/>
        <end position="115"/>
    </location>
</feature>
<keyword evidence="3" id="KW-1185">Reference proteome</keyword>
<accession>A0A183ET11</accession>
<dbReference type="WBParaSite" id="GPUH_0002413201-mRNA-1">
    <property type="protein sequence ID" value="GPUH_0002413201-mRNA-1"/>
    <property type="gene ID" value="GPUH_0002413201"/>
</dbReference>
<evidence type="ECO:0000313" key="4">
    <source>
        <dbReference type="WBParaSite" id="GPUH_0002413201-mRNA-1"/>
    </source>
</evidence>
<protein>
    <submittedName>
        <fullName evidence="4">KMT2A methyltransferase</fullName>
    </submittedName>
</protein>
<sequence length="269" mass="29734">NEDVRVSSVLQATSEISPENEAPKVETDALEKKIDKSTRHEKEDVSVQIIPPKSPISVECNASSTEYTKETSGPLKKPGKRRTTQPKLIPDVESDFSDESAFVEQESASKQSSPASVHLRKTIRKKRRRAGLIKLKRCRKLKNSFSDVAQSETKDSAKKPLITLSSETLSHTNSGTESKLLSATSETKDAALLVSYTSGHDNEGDEEFDESTMEVVDSGILETFSSLDGHGRRNDAKEVNEIFKDIMQDADFDVSSLYFSSNLSIFVNI</sequence>
<name>A0A183ET11_9BILA</name>
<organism evidence="4">
    <name type="scientific">Gongylonema pulchrum</name>
    <dbReference type="NCBI Taxonomy" id="637853"/>
    <lineage>
        <taxon>Eukaryota</taxon>
        <taxon>Metazoa</taxon>
        <taxon>Ecdysozoa</taxon>
        <taxon>Nematoda</taxon>
        <taxon>Chromadorea</taxon>
        <taxon>Rhabditida</taxon>
        <taxon>Spirurina</taxon>
        <taxon>Spiruromorpha</taxon>
        <taxon>Spiruroidea</taxon>
        <taxon>Gongylonematidae</taxon>
        <taxon>Gongylonema</taxon>
    </lineage>
</organism>
<reference evidence="4" key="1">
    <citation type="submission" date="2016-06" db="UniProtKB">
        <authorList>
            <consortium name="WormBaseParasite"/>
        </authorList>
    </citation>
    <scope>IDENTIFICATION</scope>
</reference>
<evidence type="ECO:0000256" key="1">
    <source>
        <dbReference type="SAM" id="MobiDB-lite"/>
    </source>
</evidence>
<feature type="compositionally biased region" description="Polar residues" evidence="1">
    <location>
        <begin position="8"/>
        <end position="17"/>
    </location>
</feature>
<dbReference type="EMBL" id="UYRT01100044">
    <property type="protein sequence ID" value="VDN42397.1"/>
    <property type="molecule type" value="Genomic_DNA"/>
</dbReference>
<feature type="compositionally biased region" description="Basic and acidic residues" evidence="1">
    <location>
        <begin position="21"/>
        <end position="45"/>
    </location>
</feature>
<dbReference type="AlphaFoldDB" id="A0A183ET11"/>
<reference evidence="2 3" key="2">
    <citation type="submission" date="2018-11" db="EMBL/GenBank/DDBJ databases">
        <authorList>
            <consortium name="Pathogen Informatics"/>
        </authorList>
    </citation>
    <scope>NUCLEOTIDE SEQUENCE [LARGE SCALE GENOMIC DNA]</scope>
</reference>
<evidence type="ECO:0000313" key="3">
    <source>
        <dbReference type="Proteomes" id="UP000271098"/>
    </source>
</evidence>
<proteinExistence type="predicted"/>
<feature type="region of interest" description="Disordered" evidence="1">
    <location>
        <begin position="1"/>
        <end position="123"/>
    </location>
</feature>